<proteinExistence type="predicted"/>
<dbReference type="EMBL" id="CP063458">
    <property type="protein sequence ID" value="QOV89903.1"/>
    <property type="molecule type" value="Genomic_DNA"/>
</dbReference>
<gene>
    <name evidence="1" type="ORF">IPV69_00575</name>
</gene>
<dbReference type="KEGG" id="hbs:IPV69_00575"/>
<keyword evidence="2" id="KW-1185">Reference proteome</keyword>
<name>A0A7M2WWX7_9BACT</name>
<organism evidence="1 2">
    <name type="scientific">Humisphaera borealis</name>
    <dbReference type="NCBI Taxonomy" id="2807512"/>
    <lineage>
        <taxon>Bacteria</taxon>
        <taxon>Pseudomonadati</taxon>
        <taxon>Planctomycetota</taxon>
        <taxon>Phycisphaerae</taxon>
        <taxon>Tepidisphaerales</taxon>
        <taxon>Tepidisphaeraceae</taxon>
        <taxon>Humisphaera</taxon>
    </lineage>
</organism>
<dbReference type="AlphaFoldDB" id="A0A7M2WWX7"/>
<reference evidence="1 2" key="1">
    <citation type="submission" date="2020-10" db="EMBL/GenBank/DDBJ databases">
        <title>Wide distribution of Phycisphaera-like planctomycetes from WD2101 soil group in peatlands and genome analysis of the first cultivated representative.</title>
        <authorList>
            <person name="Dedysh S.N."/>
            <person name="Beletsky A.V."/>
            <person name="Ivanova A."/>
            <person name="Kulichevskaya I.S."/>
            <person name="Suzina N.E."/>
            <person name="Philippov D.A."/>
            <person name="Rakitin A.L."/>
            <person name="Mardanov A.V."/>
            <person name="Ravin N.V."/>
        </authorList>
    </citation>
    <scope>NUCLEOTIDE SEQUENCE [LARGE SCALE GENOMIC DNA]</scope>
    <source>
        <strain evidence="1 2">M1803</strain>
    </source>
</reference>
<evidence type="ECO:0008006" key="3">
    <source>
        <dbReference type="Google" id="ProtNLM"/>
    </source>
</evidence>
<dbReference type="RefSeq" id="WP_206292964.1">
    <property type="nucleotide sequence ID" value="NZ_CP063458.1"/>
</dbReference>
<dbReference type="Proteomes" id="UP000593765">
    <property type="component" value="Chromosome"/>
</dbReference>
<accession>A0A7M2WWX7</accession>
<sequence length="133" mass="15207">MFIDRLINQGNAPLLEQWMRFTEERHRLIAQNVVNISTPGYKPVDLDEGKFTAMLRDRADARRNAAPGRVRFDDIGGEASNAEHGILFHDGQNRSMEQLMTDQAKNALMHNMVVELLRRQFSSLEAALKERVS</sequence>
<evidence type="ECO:0000313" key="2">
    <source>
        <dbReference type="Proteomes" id="UP000593765"/>
    </source>
</evidence>
<protein>
    <recommendedName>
        <fullName evidence="3">Flagellar basal body rod protein FlgB</fullName>
    </recommendedName>
</protein>
<evidence type="ECO:0000313" key="1">
    <source>
        <dbReference type="EMBL" id="QOV89903.1"/>
    </source>
</evidence>